<evidence type="ECO:0000313" key="3">
    <source>
        <dbReference type="Proteomes" id="UP000327013"/>
    </source>
</evidence>
<dbReference type="Pfam" id="PF12796">
    <property type="entry name" value="Ank_2"/>
    <property type="match status" value="1"/>
</dbReference>
<gene>
    <name evidence="2" type="ORF">FH972_006192</name>
</gene>
<name>A0A5N6QSI4_9ROSI</name>
<dbReference type="Proteomes" id="UP000327013">
    <property type="component" value="Chromosome 2"/>
</dbReference>
<dbReference type="SUPFAM" id="SSF48403">
    <property type="entry name" value="Ankyrin repeat"/>
    <property type="match status" value="1"/>
</dbReference>
<evidence type="ECO:0000256" key="1">
    <source>
        <dbReference type="PROSITE-ProRule" id="PRU00023"/>
    </source>
</evidence>
<reference evidence="2 3" key="1">
    <citation type="submission" date="2019-06" db="EMBL/GenBank/DDBJ databases">
        <title>A chromosomal-level reference genome of Carpinus fangiana (Coryloideae, Betulaceae).</title>
        <authorList>
            <person name="Yang X."/>
            <person name="Wang Z."/>
            <person name="Zhang L."/>
            <person name="Hao G."/>
            <person name="Liu J."/>
            <person name="Yang Y."/>
        </authorList>
    </citation>
    <scope>NUCLEOTIDE SEQUENCE [LARGE SCALE GENOMIC DNA]</scope>
    <source>
        <strain evidence="2">Cfa_2016G</strain>
        <tissue evidence="2">Leaf</tissue>
    </source>
</reference>
<dbReference type="SMART" id="SM00248">
    <property type="entry name" value="ANK"/>
    <property type="match status" value="3"/>
</dbReference>
<dbReference type="InterPro" id="IPR036770">
    <property type="entry name" value="Ankyrin_rpt-contain_sf"/>
</dbReference>
<dbReference type="Gene3D" id="1.25.40.20">
    <property type="entry name" value="Ankyrin repeat-containing domain"/>
    <property type="match status" value="1"/>
</dbReference>
<dbReference type="EMBL" id="CM017322">
    <property type="protein sequence ID" value="KAE8009776.1"/>
    <property type="molecule type" value="Genomic_DNA"/>
</dbReference>
<keyword evidence="3" id="KW-1185">Reference proteome</keyword>
<dbReference type="PROSITE" id="PS50088">
    <property type="entry name" value="ANK_REPEAT"/>
    <property type="match status" value="1"/>
</dbReference>
<protein>
    <submittedName>
        <fullName evidence="2">Uncharacterized protein</fullName>
    </submittedName>
</protein>
<sequence length="155" mass="17018">MEIGETIEITKFIMNELFEVAAKGEWDKVVDIYRTIPEAHKAKCSSSGDTALHIAVSHGNEEIAKQLIAEIISSKEGRKEALEIKNDKGDTLLHVAFSKGNEDMCELIARLYPPLVGVGNANRETPIFLALQDGKQDIFLELLKAAARGDTSGEH</sequence>
<evidence type="ECO:0000313" key="2">
    <source>
        <dbReference type="EMBL" id="KAE8009776.1"/>
    </source>
</evidence>
<dbReference type="AlphaFoldDB" id="A0A5N6QSI4"/>
<keyword evidence="1" id="KW-0040">ANK repeat</keyword>
<dbReference type="OrthoDB" id="1930691at2759"/>
<dbReference type="PANTHER" id="PTHR24121:SF15">
    <property type="entry name" value="ANKYRIN REPEAT PROTEIN"/>
    <property type="match status" value="1"/>
</dbReference>
<accession>A0A5N6QSI4</accession>
<organism evidence="2 3">
    <name type="scientific">Carpinus fangiana</name>
    <dbReference type="NCBI Taxonomy" id="176857"/>
    <lineage>
        <taxon>Eukaryota</taxon>
        <taxon>Viridiplantae</taxon>
        <taxon>Streptophyta</taxon>
        <taxon>Embryophyta</taxon>
        <taxon>Tracheophyta</taxon>
        <taxon>Spermatophyta</taxon>
        <taxon>Magnoliopsida</taxon>
        <taxon>eudicotyledons</taxon>
        <taxon>Gunneridae</taxon>
        <taxon>Pentapetalae</taxon>
        <taxon>rosids</taxon>
        <taxon>fabids</taxon>
        <taxon>Fagales</taxon>
        <taxon>Betulaceae</taxon>
        <taxon>Carpinus</taxon>
    </lineage>
</organism>
<feature type="repeat" description="ANK" evidence="1">
    <location>
        <begin position="47"/>
        <end position="68"/>
    </location>
</feature>
<dbReference type="InterPro" id="IPR002110">
    <property type="entry name" value="Ankyrin_rpt"/>
</dbReference>
<dbReference type="PANTHER" id="PTHR24121">
    <property type="entry name" value="NO MECHANORECEPTOR POTENTIAL C, ISOFORM D-RELATED"/>
    <property type="match status" value="1"/>
</dbReference>
<proteinExistence type="predicted"/>
<dbReference type="PROSITE" id="PS50297">
    <property type="entry name" value="ANK_REP_REGION"/>
    <property type="match status" value="1"/>
</dbReference>